<feature type="region of interest" description="Disordered" evidence="1">
    <location>
        <begin position="140"/>
        <end position="183"/>
    </location>
</feature>
<dbReference type="HOGENOM" id="CLU_898768_0_0_1"/>
<proteinExistence type="predicted"/>
<evidence type="ECO:0000256" key="1">
    <source>
        <dbReference type="SAM" id="MobiDB-lite"/>
    </source>
</evidence>
<dbReference type="InParanoid" id="H2YIR3"/>
<sequence length="310" mass="34647">MDTVRYNAYDGYELNNLTPESNGQLRRKVHFNRSGSATASPRSRAPPSDNNHPKTSTPIRGVKSQPTITTRSRAWTDDEILQVQTLLPGEPQPAIDFPGTPRSISRISSDYTTFTGLPSSENFGENTQDTILAYQSNGVRPRAVTPQLSTTSSTTSGSRQHSEMGGVDSKSSSRSIHPRNMMSVDPQEILDRRKLVSETDITGNCRPWSDHVYYKLFLDPDGRNATLMVLKCEITYVDVFTDEEHSLYKCRFIGGKADGVAQLFVFDLMKAKWEEKIPRSQAIELNVDIVMSSSPIHQCSETLLKLVQLE</sequence>
<feature type="compositionally biased region" description="Polar residues" evidence="1">
    <location>
        <begin position="48"/>
        <end position="73"/>
    </location>
</feature>
<dbReference type="Proteomes" id="UP000007875">
    <property type="component" value="Unassembled WGS sequence"/>
</dbReference>
<organism evidence="2 3">
    <name type="scientific">Ciona savignyi</name>
    <name type="common">Pacific transparent sea squirt</name>
    <dbReference type="NCBI Taxonomy" id="51511"/>
    <lineage>
        <taxon>Eukaryota</taxon>
        <taxon>Metazoa</taxon>
        <taxon>Chordata</taxon>
        <taxon>Tunicata</taxon>
        <taxon>Ascidiacea</taxon>
        <taxon>Phlebobranchia</taxon>
        <taxon>Cionidae</taxon>
        <taxon>Ciona</taxon>
    </lineage>
</organism>
<dbReference type="AlphaFoldDB" id="H2YIR3"/>
<evidence type="ECO:0000313" key="3">
    <source>
        <dbReference type="Proteomes" id="UP000007875"/>
    </source>
</evidence>
<protein>
    <submittedName>
        <fullName evidence="2">Uncharacterized protein</fullName>
    </submittedName>
</protein>
<reference evidence="2" key="2">
    <citation type="submission" date="2025-08" db="UniProtKB">
        <authorList>
            <consortium name="Ensembl"/>
        </authorList>
    </citation>
    <scope>IDENTIFICATION</scope>
</reference>
<dbReference type="Ensembl" id="ENSCSAVT00000005283.1">
    <property type="protein sequence ID" value="ENSCSAVP00000005212.1"/>
    <property type="gene ID" value="ENSCSAVG00000003106.1"/>
</dbReference>
<keyword evidence="3" id="KW-1185">Reference proteome</keyword>
<reference evidence="2" key="3">
    <citation type="submission" date="2025-09" db="UniProtKB">
        <authorList>
            <consortium name="Ensembl"/>
        </authorList>
    </citation>
    <scope>IDENTIFICATION</scope>
</reference>
<evidence type="ECO:0000313" key="2">
    <source>
        <dbReference type="Ensembl" id="ENSCSAVP00000005212.1"/>
    </source>
</evidence>
<dbReference type="GeneTree" id="ENSGT00390000000991"/>
<name>H2YIR3_CIOSA</name>
<accession>H2YIR3</accession>
<feature type="region of interest" description="Disordered" evidence="1">
    <location>
        <begin position="33"/>
        <end position="73"/>
    </location>
</feature>
<reference evidence="3" key="1">
    <citation type="submission" date="2003-08" db="EMBL/GenBank/DDBJ databases">
        <authorList>
            <person name="Birren B."/>
            <person name="Nusbaum C."/>
            <person name="Abebe A."/>
            <person name="Abouelleil A."/>
            <person name="Adekoya E."/>
            <person name="Ait-zahra M."/>
            <person name="Allen N."/>
            <person name="Allen T."/>
            <person name="An P."/>
            <person name="Anderson M."/>
            <person name="Anderson S."/>
            <person name="Arachchi H."/>
            <person name="Armbruster J."/>
            <person name="Bachantsang P."/>
            <person name="Baldwin J."/>
            <person name="Barry A."/>
            <person name="Bayul T."/>
            <person name="Blitshsteyn B."/>
            <person name="Bloom T."/>
            <person name="Blye J."/>
            <person name="Boguslavskiy L."/>
            <person name="Borowsky M."/>
            <person name="Boukhgalter B."/>
            <person name="Brunache A."/>
            <person name="Butler J."/>
            <person name="Calixte N."/>
            <person name="Calvo S."/>
            <person name="Camarata J."/>
            <person name="Campo K."/>
            <person name="Chang J."/>
            <person name="Cheshatsang Y."/>
            <person name="Citroen M."/>
            <person name="Collymore A."/>
            <person name="Considine T."/>
            <person name="Cook A."/>
            <person name="Cooke P."/>
            <person name="Corum B."/>
            <person name="Cuomo C."/>
            <person name="David R."/>
            <person name="Dawoe T."/>
            <person name="Degray S."/>
            <person name="Dodge S."/>
            <person name="Dooley K."/>
            <person name="Dorje P."/>
            <person name="Dorjee K."/>
            <person name="Dorris L."/>
            <person name="Duffey N."/>
            <person name="Dupes A."/>
            <person name="Elkins T."/>
            <person name="Engels R."/>
            <person name="Erickson J."/>
            <person name="Farina A."/>
            <person name="Faro S."/>
            <person name="Ferreira P."/>
            <person name="Fischer H."/>
            <person name="Fitzgerald M."/>
            <person name="Foley K."/>
            <person name="Gage D."/>
            <person name="Galagan J."/>
            <person name="Gearin G."/>
            <person name="Gnerre S."/>
            <person name="Gnirke A."/>
            <person name="Goyette A."/>
            <person name="Graham J."/>
            <person name="Grandbois E."/>
            <person name="Gyaltsen K."/>
            <person name="Hafez N."/>
            <person name="Hagopian D."/>
            <person name="Hagos B."/>
            <person name="Hall J."/>
            <person name="Hatcher B."/>
            <person name="Heller A."/>
            <person name="Higgins H."/>
            <person name="Honan T."/>
            <person name="Horn A."/>
            <person name="Houde N."/>
            <person name="Hughes L."/>
            <person name="Hulme W."/>
            <person name="Husby E."/>
            <person name="Iliev I."/>
            <person name="Jaffe D."/>
            <person name="Jones C."/>
            <person name="Kamal M."/>
            <person name="Kamat A."/>
            <person name="Kamvysselis M."/>
            <person name="Karlsson E."/>
            <person name="Kells C."/>
            <person name="Kieu A."/>
            <person name="Kisner P."/>
            <person name="Kodira C."/>
            <person name="Kulbokas E."/>
            <person name="Labutti K."/>
            <person name="Lama D."/>
            <person name="Landers T."/>
            <person name="Leger J."/>
            <person name="Levine S."/>
            <person name="Lewis D."/>
            <person name="Lewis T."/>
            <person name="Lindblad-toh K."/>
            <person name="Liu X."/>
            <person name="Lokyitsang T."/>
            <person name="Lokyitsang Y."/>
            <person name="Lucien O."/>
            <person name="Lui A."/>
            <person name="Ma L.J."/>
            <person name="Mabbitt R."/>
            <person name="Macdonald J."/>
            <person name="Maclean C."/>
            <person name="Major J."/>
            <person name="Manning J."/>
            <person name="Marabella R."/>
            <person name="Maru K."/>
            <person name="Matthews C."/>
            <person name="Mauceli E."/>
            <person name="Mccarthy M."/>
            <person name="Mcdonough S."/>
            <person name="Mcghee T."/>
            <person name="Meldrim J."/>
            <person name="Meneus L."/>
            <person name="Mesirov J."/>
            <person name="Mihalev A."/>
            <person name="Mihova T."/>
            <person name="Mikkelsen T."/>
            <person name="Mlenga V."/>
            <person name="Moru K."/>
            <person name="Mozes J."/>
            <person name="Mulrain L."/>
            <person name="Munson G."/>
            <person name="Naylor J."/>
            <person name="Newes C."/>
            <person name="Nguyen C."/>
            <person name="Nguyen N."/>
            <person name="Nguyen T."/>
            <person name="Nicol R."/>
            <person name="Nielsen C."/>
            <person name="Nizzari M."/>
            <person name="Norbu C."/>
            <person name="Norbu N."/>
            <person name="O'donnell P."/>
            <person name="Okoawo O."/>
            <person name="O'leary S."/>
            <person name="Omotosho B."/>
            <person name="O'neill K."/>
            <person name="Osman S."/>
            <person name="Parker S."/>
            <person name="Perrin D."/>
            <person name="Phunkhang P."/>
            <person name="Piqani B."/>
            <person name="Purcell S."/>
            <person name="Rachupka T."/>
            <person name="Ramasamy U."/>
            <person name="Rameau R."/>
            <person name="Ray V."/>
            <person name="Raymond C."/>
            <person name="Retta R."/>
            <person name="Richardson S."/>
            <person name="Rise C."/>
            <person name="Rodriguez J."/>
            <person name="Rogers J."/>
            <person name="Rogov P."/>
            <person name="Rutman M."/>
            <person name="Schupbach R."/>
            <person name="Seaman C."/>
            <person name="Settipalli S."/>
            <person name="Sharpe T."/>
            <person name="Sheridan J."/>
            <person name="Sherpa N."/>
            <person name="Shi J."/>
            <person name="Smirnov S."/>
            <person name="Smith C."/>
            <person name="Sougnez C."/>
            <person name="Spencer B."/>
            <person name="Stalker J."/>
            <person name="Stange-thomann N."/>
            <person name="Stavropoulos S."/>
            <person name="Stetson K."/>
            <person name="Stone C."/>
            <person name="Stone S."/>
            <person name="Stubbs M."/>
            <person name="Talamas J."/>
            <person name="Tchuinga P."/>
            <person name="Tenzing P."/>
            <person name="Tesfaye S."/>
            <person name="Theodore J."/>
            <person name="Thoulutsang Y."/>
            <person name="Topham K."/>
            <person name="Towey S."/>
            <person name="Tsamla T."/>
            <person name="Tsomo N."/>
            <person name="Vallee D."/>
            <person name="Vassiliev H."/>
            <person name="Venkataraman V."/>
            <person name="Vinson J."/>
            <person name="Vo A."/>
            <person name="Wade C."/>
            <person name="Wang S."/>
            <person name="Wangchuk T."/>
            <person name="Wangdi T."/>
            <person name="Whittaker C."/>
            <person name="Wilkinson J."/>
            <person name="Wu Y."/>
            <person name="Wyman D."/>
            <person name="Yadav S."/>
            <person name="Yang S."/>
            <person name="Yang X."/>
            <person name="Yeager S."/>
            <person name="Yee E."/>
            <person name="Young G."/>
            <person name="Zainoun J."/>
            <person name="Zembeck L."/>
            <person name="Zimmer A."/>
            <person name="Zody M."/>
            <person name="Lander E."/>
        </authorList>
    </citation>
    <scope>NUCLEOTIDE SEQUENCE [LARGE SCALE GENOMIC DNA]</scope>
</reference>